<dbReference type="SUPFAM" id="SSF53335">
    <property type="entry name" value="S-adenosyl-L-methionine-dependent methyltransferases"/>
    <property type="match status" value="1"/>
</dbReference>
<dbReference type="CDD" id="cd02440">
    <property type="entry name" value="AdoMet_MTases"/>
    <property type="match status" value="1"/>
</dbReference>
<protein>
    <submittedName>
        <fullName evidence="2">Class I SAM-dependent methyltransferase</fullName>
    </submittedName>
</protein>
<dbReference type="Pfam" id="PF08241">
    <property type="entry name" value="Methyltransf_11"/>
    <property type="match status" value="1"/>
</dbReference>
<evidence type="ECO:0000313" key="2">
    <source>
        <dbReference type="EMBL" id="MEK8179021.1"/>
    </source>
</evidence>
<dbReference type="GO" id="GO:0008168">
    <property type="term" value="F:methyltransferase activity"/>
    <property type="evidence" value="ECO:0007669"/>
    <property type="project" value="UniProtKB-KW"/>
</dbReference>
<reference evidence="2 3" key="1">
    <citation type="submission" date="2024-04" db="EMBL/GenBank/DDBJ databases">
        <title>draft genome sequnece of Flavobacterium buctense JCM 30750.</title>
        <authorList>
            <person name="Kim D.-U."/>
        </authorList>
    </citation>
    <scope>NUCLEOTIDE SEQUENCE [LARGE SCALE GENOMIC DNA]</scope>
    <source>
        <strain evidence="2 3">JCM 30750</strain>
    </source>
</reference>
<keyword evidence="2" id="KW-0808">Transferase</keyword>
<sequence length="255" mass="29922">MNHEYYKEYYDLERNHWWFIAREKIISNYITKLLREDKQDISSIRILNIGCGPGRSSEYLSKFGNVISIEYDKFCCEFASQKTGLEIINGSITEIPFPENSFDLVCAFDVIEHVEDDQLAVTEMKRVLKDDGIIFITVPAFMSLWSHHDVINHHFRRYKLPEVKKLFLSKNDGKLIFSSYFNTFLFPPIYLFRKISNLLKTGEKRAGSGSDFEAFKPGILNNILFNIMHLETKFINKNISFPFGVSILYTWKKHK</sequence>
<dbReference type="EMBL" id="JBBPCB010000001">
    <property type="protein sequence ID" value="MEK8179021.1"/>
    <property type="molecule type" value="Genomic_DNA"/>
</dbReference>
<comment type="caution">
    <text evidence="2">The sequence shown here is derived from an EMBL/GenBank/DDBJ whole genome shotgun (WGS) entry which is preliminary data.</text>
</comment>
<organism evidence="2 3">
    <name type="scientific">Flavobacterium buctense</name>
    <dbReference type="NCBI Taxonomy" id="1648146"/>
    <lineage>
        <taxon>Bacteria</taxon>
        <taxon>Pseudomonadati</taxon>
        <taxon>Bacteroidota</taxon>
        <taxon>Flavobacteriia</taxon>
        <taxon>Flavobacteriales</taxon>
        <taxon>Flavobacteriaceae</taxon>
        <taxon>Flavobacterium</taxon>
    </lineage>
</organism>
<dbReference type="Proteomes" id="UP001491349">
    <property type="component" value="Unassembled WGS sequence"/>
</dbReference>
<evidence type="ECO:0000313" key="3">
    <source>
        <dbReference type="Proteomes" id="UP001491349"/>
    </source>
</evidence>
<dbReference type="RefSeq" id="WP_187659163.1">
    <property type="nucleotide sequence ID" value="NZ_JACTAB010000001.1"/>
</dbReference>
<dbReference type="InterPro" id="IPR029063">
    <property type="entry name" value="SAM-dependent_MTases_sf"/>
</dbReference>
<dbReference type="InterPro" id="IPR013216">
    <property type="entry name" value="Methyltransf_11"/>
</dbReference>
<evidence type="ECO:0000259" key="1">
    <source>
        <dbReference type="Pfam" id="PF08241"/>
    </source>
</evidence>
<accession>A0ABU9DX95</accession>
<feature type="domain" description="Methyltransferase type 11" evidence="1">
    <location>
        <begin position="47"/>
        <end position="136"/>
    </location>
</feature>
<dbReference type="GO" id="GO:0032259">
    <property type="term" value="P:methylation"/>
    <property type="evidence" value="ECO:0007669"/>
    <property type="project" value="UniProtKB-KW"/>
</dbReference>
<keyword evidence="3" id="KW-1185">Reference proteome</keyword>
<dbReference type="PANTHER" id="PTHR43464">
    <property type="entry name" value="METHYLTRANSFERASE"/>
    <property type="match status" value="1"/>
</dbReference>
<name>A0ABU9DX95_9FLAO</name>
<gene>
    <name evidence="2" type="ORF">WMW71_01600</name>
</gene>
<dbReference type="PANTHER" id="PTHR43464:SF83">
    <property type="entry name" value="MALONYL-[ACYL-CARRIER PROTEIN] O-METHYLTRANSFERASE"/>
    <property type="match status" value="1"/>
</dbReference>
<proteinExistence type="predicted"/>
<dbReference type="Gene3D" id="3.40.50.150">
    <property type="entry name" value="Vaccinia Virus protein VP39"/>
    <property type="match status" value="1"/>
</dbReference>
<keyword evidence="2" id="KW-0489">Methyltransferase</keyword>